<dbReference type="EMBL" id="MZGJ01000029">
    <property type="protein sequence ID" value="OQX50604.1"/>
    <property type="molecule type" value="Genomic_DNA"/>
</dbReference>
<evidence type="ECO:0000313" key="6">
    <source>
        <dbReference type="EMBL" id="OQX50604.1"/>
    </source>
</evidence>
<keyword evidence="3" id="KW-0547">Nucleotide-binding</keyword>
<proteinExistence type="inferred from homology"/>
<comment type="caution">
    <text evidence="6">The sequence shown here is derived from an EMBL/GenBank/DDBJ whole genome shotgun (WGS) entry which is preliminary data.</text>
</comment>
<dbReference type="PANTHER" id="PTHR43117:SF4">
    <property type="entry name" value="OSMOPROTECTANT IMPORT ATP-BINDING PROTEIN OSMV"/>
    <property type="match status" value="1"/>
</dbReference>
<organism evidence="6 7">
    <name type="scientific">candidate division CPR3 bacterium 4484_211</name>
    <dbReference type="NCBI Taxonomy" id="1968527"/>
    <lineage>
        <taxon>Bacteria</taxon>
        <taxon>Bacteria division CPR3</taxon>
    </lineage>
</organism>
<dbReference type="InterPro" id="IPR027417">
    <property type="entry name" value="P-loop_NTPase"/>
</dbReference>
<keyword evidence="4 6" id="KW-0067">ATP-binding</keyword>
<comment type="similarity">
    <text evidence="1">Belongs to the ABC transporter superfamily.</text>
</comment>
<dbReference type="Gene3D" id="3.40.50.300">
    <property type="entry name" value="P-loop containing nucleotide triphosphate hydrolases"/>
    <property type="match status" value="1"/>
</dbReference>
<dbReference type="AlphaFoldDB" id="A0A1W9NWZ9"/>
<feature type="domain" description="ABC transporter" evidence="5">
    <location>
        <begin position="5"/>
        <end position="238"/>
    </location>
</feature>
<evidence type="ECO:0000313" key="7">
    <source>
        <dbReference type="Proteomes" id="UP000192520"/>
    </source>
</evidence>
<dbReference type="Proteomes" id="UP000192520">
    <property type="component" value="Unassembled WGS sequence"/>
</dbReference>
<evidence type="ECO:0000256" key="3">
    <source>
        <dbReference type="ARBA" id="ARBA00022741"/>
    </source>
</evidence>
<dbReference type="SUPFAM" id="SSF52540">
    <property type="entry name" value="P-loop containing nucleoside triphosphate hydrolases"/>
    <property type="match status" value="1"/>
</dbReference>
<reference evidence="7" key="1">
    <citation type="submission" date="2017-03" db="EMBL/GenBank/DDBJ databases">
        <title>Novel pathways for hydrocarbon cycling and metabolic interdependencies in hydrothermal sediment communities.</title>
        <authorList>
            <person name="Dombrowski N."/>
            <person name="Seitz K."/>
            <person name="Teske A."/>
            <person name="Baker B."/>
        </authorList>
    </citation>
    <scope>NUCLEOTIDE SEQUENCE [LARGE SCALE GENOMIC DNA]</scope>
</reference>
<keyword evidence="2" id="KW-0813">Transport</keyword>
<gene>
    <name evidence="6" type="ORF">B5M47_03670</name>
</gene>
<dbReference type="PROSITE" id="PS50893">
    <property type="entry name" value="ABC_TRANSPORTER_2"/>
    <property type="match status" value="1"/>
</dbReference>
<dbReference type="SMART" id="SM00382">
    <property type="entry name" value="AAA"/>
    <property type="match status" value="1"/>
</dbReference>
<evidence type="ECO:0000256" key="4">
    <source>
        <dbReference type="ARBA" id="ARBA00022840"/>
    </source>
</evidence>
<dbReference type="GO" id="GO:0005524">
    <property type="term" value="F:ATP binding"/>
    <property type="evidence" value="ECO:0007669"/>
    <property type="project" value="UniProtKB-KW"/>
</dbReference>
<dbReference type="PANTHER" id="PTHR43117">
    <property type="entry name" value="OSMOPROTECTANT IMPORT ATP-BINDING PROTEIN OSMV"/>
    <property type="match status" value="1"/>
</dbReference>
<dbReference type="PROSITE" id="PS00211">
    <property type="entry name" value="ABC_TRANSPORTER_1"/>
    <property type="match status" value="1"/>
</dbReference>
<dbReference type="Pfam" id="PF00005">
    <property type="entry name" value="ABC_tran"/>
    <property type="match status" value="1"/>
</dbReference>
<evidence type="ECO:0000259" key="5">
    <source>
        <dbReference type="PROSITE" id="PS50893"/>
    </source>
</evidence>
<name>A0A1W9NWZ9_UNCC3</name>
<accession>A0A1W9NWZ9</accession>
<protein>
    <submittedName>
        <fullName evidence="6">ABC transporter ATP-binding protein</fullName>
    </submittedName>
</protein>
<dbReference type="GO" id="GO:0016887">
    <property type="term" value="F:ATP hydrolysis activity"/>
    <property type="evidence" value="ECO:0007669"/>
    <property type="project" value="InterPro"/>
</dbReference>
<evidence type="ECO:0000256" key="2">
    <source>
        <dbReference type="ARBA" id="ARBA00022448"/>
    </source>
</evidence>
<dbReference type="InterPro" id="IPR017871">
    <property type="entry name" value="ABC_transporter-like_CS"/>
</dbReference>
<dbReference type="InterPro" id="IPR003439">
    <property type="entry name" value="ABC_transporter-like_ATP-bd"/>
</dbReference>
<dbReference type="InterPro" id="IPR003593">
    <property type="entry name" value="AAA+_ATPase"/>
</dbReference>
<dbReference type="STRING" id="1968527.B5M47_03670"/>
<sequence length="271" mass="30685">MNSKVKKITILPGVNKFGEKEHFERIDIKRGEVVTIVGYTGAGKSQLLYDLERLAQKDTKSKRKILINDKIPDKKLRFDPKKKLIASLGQSMNFFTDMPVKDFLQLHLESRGKKSRQGLIKEVIREANRITGEPISPKMNLLSLSGGQSRALMVSDIANISISPIILIDEIENAGIKKEEAIKILVEEGKIVLIVTHDPSLALNADKRIIIKNGGIVKISKTTLKEKGIACYLNWIENYELDIRKEIREGKEIKNVEIYCEPLKSKNKIKR</sequence>
<evidence type="ECO:0000256" key="1">
    <source>
        <dbReference type="ARBA" id="ARBA00005417"/>
    </source>
</evidence>